<protein>
    <submittedName>
        <fullName evidence="2">Uncharacterized protein</fullName>
    </submittedName>
</protein>
<dbReference type="PROSITE" id="PS50005">
    <property type="entry name" value="TPR"/>
    <property type="match status" value="1"/>
</dbReference>
<evidence type="ECO:0000313" key="3">
    <source>
        <dbReference type="Proteomes" id="UP000256645"/>
    </source>
</evidence>
<name>A0A3D8QAG3_9HELO</name>
<dbReference type="Pfam" id="PF13374">
    <property type="entry name" value="TPR_10"/>
    <property type="match status" value="2"/>
</dbReference>
<dbReference type="InterPro" id="IPR027417">
    <property type="entry name" value="P-loop_NTPase"/>
</dbReference>
<dbReference type="PANTHER" id="PTHR46082:SF6">
    <property type="entry name" value="AAA+ ATPASE DOMAIN-CONTAINING PROTEIN-RELATED"/>
    <property type="match status" value="1"/>
</dbReference>
<evidence type="ECO:0000256" key="1">
    <source>
        <dbReference type="PROSITE-ProRule" id="PRU00339"/>
    </source>
</evidence>
<proteinExistence type="predicted"/>
<dbReference type="Proteomes" id="UP000256645">
    <property type="component" value="Unassembled WGS sequence"/>
</dbReference>
<dbReference type="EMBL" id="PDLM01000017">
    <property type="protein sequence ID" value="RDW58657.1"/>
    <property type="molecule type" value="Genomic_DNA"/>
</dbReference>
<dbReference type="AlphaFoldDB" id="A0A3D8QAG3"/>
<sequence length="1127" mass="127953">MDIPRPEVPKFTRQETKNIEKLGEALRNGRLTVVVGAGVSISAIRANKRLKSHETETIAKSMVWSGLLQQGLQYLDEEECALGSDDQIKLDSYKKMFESESGTDMIEVATFLKSKLTEARKLENWFDLEFEGIYEKCINQDPNPILDAIRDLFHNGARIITTNYDDLLDKHIIQQPIIPDGTPALKLFFAGRPTGICHVHGVWWHSKGAVLDDKDYQRTTEDNSLQQSLKNSMTSSEILMFVGTGAGLNDPNFGPLLSWAATQNEGIAQRHCILAHKGQSVDTMANGLNVIRYGPEFENLPAFLKRIAAEGNLKVIDTAPKSRRVSMFVGRSGLLGSLTALLSQGNGNIQVAVLIGMGGSGKTQIALEYCRIQTEAKKWIFWVDATSQETLQQSFHSLAEKEFGHNDKNSSVQYVRDYLAKASHSWVLVFDNYDTPIDKMKENFLPYRGCGSVLITSRFKDSYRLATENGELEVGGMSLDEAQKLLLRRDCQTITDNEKLHSHRIIERLGYHPLAIDQAAACIRDFNIPLEQFLQFYETERAMILQRTPDIWEYYSAENEKKLSVFTTWEMTYKRLQDSENGSRLADVLTLFGYFSWTRISAVLFQAYTEYCIAQAPAEWTLQSYMTETETPAGLSTWMPLFLDEKSWSKSKFRQVLSVLQKHHLIQNFSLDLIFSIHPLISDWIKLRKFNSRPGHYTKESVHVVTEFLYSSYRSTATLELKQEIFRHLEECRKNDQEYCEGVYIRSQHRCTERIGKFYFHQGKYTDAEKMYREALELRETVLGKEHIETLASMANLAGVLSSQGKYSDAEKIYREALQLKKTVLGKDHPETLTSMNNLANILSKQGKYLDAEKLHREALQLREITIDKDHPSILTSMNNLAEVLSSQGKYLDAEKIYREALQSWEIVLGKDHPSTLTGMSNLANVLSNQGKYLDAEKIHRESLQSREIVLGKDHPSTLTSMNNLAEVLGRQGKYLEAEKIHREALQSLETVLGKNHPSTLTSMNNLATVLSGQGKYPDAEKMHREVLQSRETVLGKDHPNTLTSMNNLAITLIKQGRVDEVIRLMASSPQLSMKLLGPEYQHTARVSQSSVPCSVNSDVIRHQDPQDIVRHEDLQDIIRIPGAWVD</sequence>
<keyword evidence="3" id="KW-1185">Reference proteome</keyword>
<reference evidence="2 3" key="1">
    <citation type="journal article" date="2018" name="IMA Fungus">
        <title>IMA Genome-F 9: Draft genome sequence of Annulohypoxylon stygium, Aspergillus mulundensis, Berkeleyomyces basicola (syn. Thielaviopsis basicola), Ceratocystis smalleyi, two Cercospora beticola strains, Coleophoma cylindrospora, Fusarium fracticaudum, Phialophora cf. hyalina, and Morchella septimelata.</title>
        <authorList>
            <person name="Wingfield B.D."/>
            <person name="Bills G.F."/>
            <person name="Dong Y."/>
            <person name="Huang W."/>
            <person name="Nel W.J."/>
            <person name="Swalarsk-Parry B.S."/>
            <person name="Vaghefi N."/>
            <person name="Wilken P.M."/>
            <person name="An Z."/>
            <person name="de Beer Z.W."/>
            <person name="De Vos L."/>
            <person name="Chen L."/>
            <person name="Duong T.A."/>
            <person name="Gao Y."/>
            <person name="Hammerbacher A."/>
            <person name="Kikkert J.R."/>
            <person name="Li Y."/>
            <person name="Li H."/>
            <person name="Li K."/>
            <person name="Li Q."/>
            <person name="Liu X."/>
            <person name="Ma X."/>
            <person name="Naidoo K."/>
            <person name="Pethybridge S.J."/>
            <person name="Sun J."/>
            <person name="Steenkamp E.T."/>
            <person name="van der Nest M.A."/>
            <person name="van Wyk S."/>
            <person name="Wingfield M.J."/>
            <person name="Xiong C."/>
            <person name="Yue Q."/>
            <person name="Zhang X."/>
        </authorList>
    </citation>
    <scope>NUCLEOTIDE SEQUENCE [LARGE SCALE GENOMIC DNA]</scope>
    <source>
        <strain evidence="2 3">BP6252</strain>
    </source>
</reference>
<dbReference type="Pfam" id="PF13424">
    <property type="entry name" value="TPR_12"/>
    <property type="match status" value="3"/>
</dbReference>
<organism evidence="2 3">
    <name type="scientific">Coleophoma cylindrospora</name>
    <dbReference type="NCBI Taxonomy" id="1849047"/>
    <lineage>
        <taxon>Eukaryota</taxon>
        <taxon>Fungi</taxon>
        <taxon>Dikarya</taxon>
        <taxon>Ascomycota</taxon>
        <taxon>Pezizomycotina</taxon>
        <taxon>Leotiomycetes</taxon>
        <taxon>Helotiales</taxon>
        <taxon>Dermateaceae</taxon>
        <taxon>Coleophoma</taxon>
    </lineage>
</organism>
<dbReference type="Gene3D" id="1.25.40.10">
    <property type="entry name" value="Tetratricopeptide repeat domain"/>
    <property type="match status" value="2"/>
</dbReference>
<keyword evidence="1" id="KW-0802">TPR repeat</keyword>
<dbReference type="InterPro" id="IPR053137">
    <property type="entry name" value="NLR-like"/>
</dbReference>
<dbReference type="STRING" id="1849047.A0A3D8QAG3"/>
<gene>
    <name evidence="2" type="ORF">BP6252_13133</name>
</gene>
<dbReference type="InterPro" id="IPR029035">
    <property type="entry name" value="DHS-like_NAD/FAD-binding_dom"/>
</dbReference>
<feature type="repeat" description="TPR" evidence="1">
    <location>
        <begin position="749"/>
        <end position="782"/>
    </location>
</feature>
<dbReference type="SUPFAM" id="SSF52467">
    <property type="entry name" value="DHS-like NAD/FAD-binding domain"/>
    <property type="match status" value="1"/>
</dbReference>
<dbReference type="SMART" id="SM00028">
    <property type="entry name" value="TPR"/>
    <property type="match status" value="7"/>
</dbReference>
<comment type="caution">
    <text evidence="2">The sequence shown here is derived from an EMBL/GenBank/DDBJ whole genome shotgun (WGS) entry which is preliminary data.</text>
</comment>
<dbReference type="PANTHER" id="PTHR46082">
    <property type="entry name" value="ATP/GTP-BINDING PROTEIN-RELATED"/>
    <property type="match status" value="1"/>
</dbReference>
<dbReference type="OrthoDB" id="626167at2759"/>
<dbReference type="PRINTS" id="PR00381">
    <property type="entry name" value="KINESINLIGHT"/>
</dbReference>
<dbReference type="InterPro" id="IPR011990">
    <property type="entry name" value="TPR-like_helical_dom_sf"/>
</dbReference>
<accession>A0A3D8QAG3</accession>
<evidence type="ECO:0000313" key="2">
    <source>
        <dbReference type="EMBL" id="RDW58657.1"/>
    </source>
</evidence>
<dbReference type="Gene3D" id="3.40.50.300">
    <property type="entry name" value="P-loop containing nucleotide triphosphate hydrolases"/>
    <property type="match status" value="1"/>
</dbReference>
<dbReference type="InterPro" id="IPR019734">
    <property type="entry name" value="TPR_rpt"/>
</dbReference>
<dbReference type="Pfam" id="PF13289">
    <property type="entry name" value="SIR2_2"/>
    <property type="match status" value="1"/>
</dbReference>
<dbReference type="SUPFAM" id="SSF52540">
    <property type="entry name" value="P-loop containing nucleoside triphosphate hydrolases"/>
    <property type="match status" value="1"/>
</dbReference>
<dbReference type="SUPFAM" id="SSF48452">
    <property type="entry name" value="TPR-like"/>
    <property type="match status" value="1"/>
</dbReference>